<dbReference type="SUPFAM" id="SSF53155">
    <property type="entry name" value="Methylated DNA-protein cysteine methyltransferase domain"/>
    <property type="match status" value="1"/>
</dbReference>
<dbReference type="PROSITE" id="PS00374">
    <property type="entry name" value="MGMT"/>
    <property type="match status" value="1"/>
</dbReference>
<keyword evidence="6" id="KW-0227">DNA damage</keyword>
<dbReference type="STRING" id="1385519.N801_16030"/>
<dbReference type="eggNOG" id="COG0350">
    <property type="taxonomic scope" value="Bacteria"/>
</dbReference>
<dbReference type="Gene3D" id="1.10.10.10">
    <property type="entry name" value="Winged helix-like DNA-binding domain superfamily/Winged helix DNA-binding domain"/>
    <property type="match status" value="1"/>
</dbReference>
<evidence type="ECO:0000259" key="9">
    <source>
        <dbReference type="Pfam" id="PF01035"/>
    </source>
</evidence>
<evidence type="ECO:0000313" key="10">
    <source>
        <dbReference type="EMBL" id="KGN39678.1"/>
    </source>
</evidence>
<proteinExistence type="inferred from homology"/>
<sequence>MTASALSSFDPPLRPPLLPESDVSYAVEDTAVGRLLLAMTADGRLVTSAYVPDSAAESAWLQRVADVVSPRVLRHPSRLDQVRRELAAYLDGRATGFSVTPDLALASAFQRSVLTGLATQVGYGASTTYGELAAAIARPGAARAVGSALGANPVCVVVPCHRVLPAGGSVDGNVGGYAGGPAAKSYLLALEAGRSAQ</sequence>
<dbReference type="EMBL" id="AVPL01000079">
    <property type="protein sequence ID" value="KGN39678.1"/>
    <property type="molecule type" value="Genomic_DNA"/>
</dbReference>
<organism evidence="10 11">
    <name type="scientific">Knoellia aerolata DSM 18566</name>
    <dbReference type="NCBI Taxonomy" id="1385519"/>
    <lineage>
        <taxon>Bacteria</taxon>
        <taxon>Bacillati</taxon>
        <taxon>Actinomycetota</taxon>
        <taxon>Actinomycetes</taxon>
        <taxon>Micrococcales</taxon>
        <taxon>Intrasporangiaceae</taxon>
        <taxon>Knoellia</taxon>
    </lineage>
</organism>
<dbReference type="CDD" id="cd06445">
    <property type="entry name" value="ATase"/>
    <property type="match status" value="1"/>
</dbReference>
<dbReference type="Proteomes" id="UP000030013">
    <property type="component" value="Unassembled WGS sequence"/>
</dbReference>
<dbReference type="EC" id="2.1.1.63" evidence="3"/>
<keyword evidence="7" id="KW-0234">DNA repair</keyword>
<dbReference type="InterPro" id="IPR036631">
    <property type="entry name" value="MGMT_N_sf"/>
</dbReference>
<dbReference type="RefSeq" id="WP_035940477.1">
    <property type="nucleotide sequence ID" value="NZ_AVPL01000079.1"/>
</dbReference>
<dbReference type="FunFam" id="1.10.10.10:FF:000214">
    <property type="entry name" value="Methylated-DNA--protein-cysteine methyltransferase"/>
    <property type="match status" value="1"/>
</dbReference>
<evidence type="ECO:0000256" key="6">
    <source>
        <dbReference type="ARBA" id="ARBA00022763"/>
    </source>
</evidence>
<dbReference type="InterPro" id="IPR036388">
    <property type="entry name" value="WH-like_DNA-bd_sf"/>
</dbReference>
<comment type="catalytic activity">
    <reaction evidence="8">
        <text>a 6-O-methyl-2'-deoxyguanosine in DNA + L-cysteinyl-[protein] = S-methyl-L-cysteinyl-[protein] + a 2'-deoxyguanosine in DNA</text>
        <dbReference type="Rhea" id="RHEA:24000"/>
        <dbReference type="Rhea" id="RHEA-COMP:10131"/>
        <dbReference type="Rhea" id="RHEA-COMP:10132"/>
        <dbReference type="Rhea" id="RHEA-COMP:11367"/>
        <dbReference type="Rhea" id="RHEA-COMP:11368"/>
        <dbReference type="ChEBI" id="CHEBI:29950"/>
        <dbReference type="ChEBI" id="CHEBI:82612"/>
        <dbReference type="ChEBI" id="CHEBI:85445"/>
        <dbReference type="ChEBI" id="CHEBI:85448"/>
        <dbReference type="EC" id="2.1.1.63"/>
    </reaction>
</comment>
<keyword evidence="4 10" id="KW-0489">Methyltransferase</keyword>
<dbReference type="Gene3D" id="3.30.160.70">
    <property type="entry name" value="Methylated DNA-protein cysteine methyltransferase domain"/>
    <property type="match status" value="1"/>
</dbReference>
<evidence type="ECO:0000256" key="1">
    <source>
        <dbReference type="ARBA" id="ARBA00001286"/>
    </source>
</evidence>
<protein>
    <recommendedName>
        <fullName evidence="3">methylated-DNA--[protein]-cysteine S-methyltransferase</fullName>
        <ecNumber evidence="3">2.1.1.63</ecNumber>
    </recommendedName>
</protein>
<dbReference type="PANTHER" id="PTHR10815">
    <property type="entry name" value="METHYLATED-DNA--PROTEIN-CYSTEINE METHYLTRANSFERASE"/>
    <property type="match status" value="1"/>
</dbReference>
<reference evidence="10 11" key="1">
    <citation type="submission" date="2013-08" db="EMBL/GenBank/DDBJ databases">
        <title>The genome sequence of Knoellia aerolata.</title>
        <authorList>
            <person name="Zhu W."/>
            <person name="Wang G."/>
        </authorList>
    </citation>
    <scope>NUCLEOTIDE SEQUENCE [LARGE SCALE GENOMIC DNA]</scope>
    <source>
        <strain evidence="10 11">DSM 18566</strain>
    </source>
</reference>
<dbReference type="NCBIfam" id="TIGR00589">
    <property type="entry name" value="ogt"/>
    <property type="match status" value="1"/>
</dbReference>
<dbReference type="PANTHER" id="PTHR10815:SF13">
    <property type="entry name" value="METHYLATED-DNA--PROTEIN-CYSTEINE METHYLTRANSFERASE"/>
    <property type="match status" value="1"/>
</dbReference>
<dbReference type="SUPFAM" id="SSF46767">
    <property type="entry name" value="Methylated DNA-protein cysteine methyltransferase, C-terminal domain"/>
    <property type="match status" value="1"/>
</dbReference>
<dbReference type="InterPro" id="IPR001497">
    <property type="entry name" value="MethylDNA_cys_MeTrfase_AS"/>
</dbReference>
<accession>A0A0A0JR43</accession>
<dbReference type="GO" id="GO:0006281">
    <property type="term" value="P:DNA repair"/>
    <property type="evidence" value="ECO:0007669"/>
    <property type="project" value="UniProtKB-KW"/>
</dbReference>
<evidence type="ECO:0000256" key="2">
    <source>
        <dbReference type="ARBA" id="ARBA00008711"/>
    </source>
</evidence>
<keyword evidence="11" id="KW-1185">Reference proteome</keyword>
<dbReference type="InterPro" id="IPR036217">
    <property type="entry name" value="MethylDNA_cys_MeTrfase_DNAb"/>
</dbReference>
<evidence type="ECO:0000256" key="4">
    <source>
        <dbReference type="ARBA" id="ARBA00022603"/>
    </source>
</evidence>
<evidence type="ECO:0000256" key="8">
    <source>
        <dbReference type="ARBA" id="ARBA00049348"/>
    </source>
</evidence>
<dbReference type="Pfam" id="PF01035">
    <property type="entry name" value="DNA_binding_1"/>
    <property type="match status" value="1"/>
</dbReference>
<dbReference type="GO" id="GO:0003908">
    <property type="term" value="F:methylated-DNA-[protein]-cysteine S-methyltransferase activity"/>
    <property type="evidence" value="ECO:0007669"/>
    <property type="project" value="UniProtKB-EC"/>
</dbReference>
<name>A0A0A0JR43_9MICO</name>
<dbReference type="InterPro" id="IPR014048">
    <property type="entry name" value="MethylDNA_cys_MeTrfase_DNA-bd"/>
</dbReference>
<evidence type="ECO:0000313" key="11">
    <source>
        <dbReference type="Proteomes" id="UP000030013"/>
    </source>
</evidence>
<evidence type="ECO:0000256" key="3">
    <source>
        <dbReference type="ARBA" id="ARBA00011918"/>
    </source>
</evidence>
<dbReference type="AlphaFoldDB" id="A0A0A0JR43"/>
<comment type="similarity">
    <text evidence="2">Belongs to the MGMT family.</text>
</comment>
<gene>
    <name evidence="10" type="ORF">N801_16030</name>
</gene>
<keyword evidence="5 10" id="KW-0808">Transferase</keyword>
<evidence type="ECO:0000256" key="5">
    <source>
        <dbReference type="ARBA" id="ARBA00022679"/>
    </source>
</evidence>
<comment type="caution">
    <text evidence="10">The sequence shown here is derived from an EMBL/GenBank/DDBJ whole genome shotgun (WGS) entry which is preliminary data.</text>
</comment>
<dbReference type="GO" id="GO:0032259">
    <property type="term" value="P:methylation"/>
    <property type="evidence" value="ECO:0007669"/>
    <property type="project" value="UniProtKB-KW"/>
</dbReference>
<feature type="domain" description="Methylated-DNA-[protein]-cysteine S-methyltransferase DNA binding" evidence="9">
    <location>
        <begin position="109"/>
        <end position="192"/>
    </location>
</feature>
<evidence type="ECO:0000256" key="7">
    <source>
        <dbReference type="ARBA" id="ARBA00023204"/>
    </source>
</evidence>
<comment type="catalytic activity">
    <reaction evidence="1">
        <text>a 4-O-methyl-thymidine in DNA + L-cysteinyl-[protein] = a thymidine in DNA + S-methyl-L-cysteinyl-[protein]</text>
        <dbReference type="Rhea" id="RHEA:53428"/>
        <dbReference type="Rhea" id="RHEA-COMP:10131"/>
        <dbReference type="Rhea" id="RHEA-COMP:10132"/>
        <dbReference type="Rhea" id="RHEA-COMP:13555"/>
        <dbReference type="Rhea" id="RHEA-COMP:13556"/>
        <dbReference type="ChEBI" id="CHEBI:29950"/>
        <dbReference type="ChEBI" id="CHEBI:82612"/>
        <dbReference type="ChEBI" id="CHEBI:137386"/>
        <dbReference type="ChEBI" id="CHEBI:137387"/>
        <dbReference type="EC" id="2.1.1.63"/>
    </reaction>
</comment>